<dbReference type="Pfam" id="PF16901">
    <property type="entry name" value="DAO_C"/>
    <property type="match status" value="1"/>
</dbReference>
<dbReference type="PANTHER" id="PTHR11985">
    <property type="entry name" value="GLYCEROL-3-PHOSPHATE DEHYDROGENASE"/>
    <property type="match status" value="1"/>
</dbReference>
<dbReference type="AlphaFoldDB" id="A0A6B0CI42"/>
<dbReference type="EMBL" id="WPVZ01000211">
    <property type="protein sequence ID" value="MVL44472.1"/>
    <property type="molecule type" value="Genomic_DNA"/>
</dbReference>
<comment type="caution">
    <text evidence="6">The sequence shown here is derived from an EMBL/GenBank/DDBJ whole genome shotgun (WGS) entry which is preliminary data.</text>
</comment>
<dbReference type="InterPro" id="IPR000447">
    <property type="entry name" value="G3P_DH_FAD-dep"/>
</dbReference>
<dbReference type="GO" id="GO:0046168">
    <property type="term" value="P:glycerol-3-phosphate catabolic process"/>
    <property type="evidence" value="ECO:0007669"/>
    <property type="project" value="TreeGrafter"/>
</dbReference>
<feature type="domain" description="Alpha-glycerophosphate oxidase C-terminal" evidence="5">
    <location>
        <begin position="9"/>
        <end position="111"/>
    </location>
</feature>
<feature type="non-terminal residue" evidence="6">
    <location>
        <position position="1"/>
    </location>
</feature>
<evidence type="ECO:0000313" key="6">
    <source>
        <dbReference type="EMBL" id="MVL44472.1"/>
    </source>
</evidence>
<dbReference type="PANTHER" id="PTHR11985:SF35">
    <property type="entry name" value="ANAEROBIC GLYCEROL-3-PHOSPHATE DEHYDROGENASE SUBUNIT A"/>
    <property type="match status" value="1"/>
</dbReference>
<keyword evidence="3" id="KW-0274">FAD</keyword>
<dbReference type="Proteomes" id="UP000434412">
    <property type="component" value="Unassembled WGS sequence"/>
</dbReference>
<dbReference type="InterPro" id="IPR031656">
    <property type="entry name" value="DAO_C"/>
</dbReference>
<evidence type="ECO:0000256" key="1">
    <source>
        <dbReference type="ARBA" id="ARBA00022630"/>
    </source>
</evidence>
<sequence>KNFDAFVEQKVDVAKGFGIDEDVARRLASKYGSNVDELFNIAQTSQYHDSKLPLEIYVELVYSIQQEMVYKPNDFLVRRSGKMYFNIKDVLDYKDSIIDIMADMLDYSPAQIEAYTEEVEQAIKEAQHGNNQPAVKE</sequence>
<proteinExistence type="predicted"/>
<keyword evidence="2" id="KW-0319">Glycerol metabolism</keyword>
<organism evidence="6 7">
    <name type="scientific">Staphylococcus aureus</name>
    <dbReference type="NCBI Taxonomy" id="1280"/>
    <lineage>
        <taxon>Bacteria</taxon>
        <taxon>Bacillati</taxon>
        <taxon>Bacillota</taxon>
        <taxon>Bacilli</taxon>
        <taxon>Bacillales</taxon>
        <taxon>Staphylococcaceae</taxon>
        <taxon>Staphylococcus</taxon>
    </lineage>
</organism>
<evidence type="ECO:0000313" key="7">
    <source>
        <dbReference type="Proteomes" id="UP000434412"/>
    </source>
</evidence>
<dbReference type="GO" id="GO:0006071">
    <property type="term" value="P:glycerol metabolic process"/>
    <property type="evidence" value="ECO:0007669"/>
    <property type="project" value="UniProtKB-KW"/>
</dbReference>
<evidence type="ECO:0000259" key="5">
    <source>
        <dbReference type="Pfam" id="PF16901"/>
    </source>
</evidence>
<evidence type="ECO:0000256" key="3">
    <source>
        <dbReference type="ARBA" id="ARBA00022827"/>
    </source>
</evidence>
<name>A0A6B0CI42_STAAU</name>
<protein>
    <submittedName>
        <fullName evidence="6">Glycerol-3-phosphate dehydrogenase</fullName>
    </submittedName>
</protein>
<dbReference type="Gene3D" id="1.10.8.870">
    <property type="entry name" value="Alpha-glycerophosphate oxidase, cap domain"/>
    <property type="match status" value="1"/>
</dbReference>
<reference evidence="6 7" key="1">
    <citation type="submission" date="2019-11" db="EMBL/GenBank/DDBJ databases">
        <title>Implementation of targeted gown and glove precautions to prevent Staphylococcus aureus acquisition in community-based nursing homes.</title>
        <authorList>
            <person name="Stine O.C."/>
        </authorList>
    </citation>
    <scope>NUCLEOTIDE SEQUENCE [LARGE SCALE GENOMIC DNA]</scope>
    <source>
        <strain evidence="6 7">S_2023.LVRQ.AN</strain>
    </source>
</reference>
<evidence type="ECO:0000256" key="2">
    <source>
        <dbReference type="ARBA" id="ARBA00022798"/>
    </source>
</evidence>
<accession>A0A6B0CI42</accession>
<dbReference type="InterPro" id="IPR038299">
    <property type="entry name" value="DAO_C_sf"/>
</dbReference>
<dbReference type="GO" id="GO:0004368">
    <property type="term" value="F:glycerol-3-phosphate dehydrogenase (quinone) activity"/>
    <property type="evidence" value="ECO:0007669"/>
    <property type="project" value="InterPro"/>
</dbReference>
<gene>
    <name evidence="6" type="ORF">GO941_03055</name>
</gene>
<keyword evidence="1" id="KW-0285">Flavoprotein</keyword>
<keyword evidence="4" id="KW-0560">Oxidoreductase</keyword>
<evidence type="ECO:0000256" key="4">
    <source>
        <dbReference type="ARBA" id="ARBA00023002"/>
    </source>
</evidence>